<dbReference type="InterPro" id="IPR007263">
    <property type="entry name" value="DCC1-like"/>
</dbReference>
<sequence>MCNAGVDLVMKFDKNNQFKFAALQSETGKALAQKFGCPSDLSTMVYIEDNQAYVKSDAMLRVGRRLGWFLALPSELALLAVPQAIRDFVYTDLIAKHRYSMFGKRDQCRFVEPGEEHRFLD</sequence>
<accession>A0A2V3J2J1</accession>
<dbReference type="InterPro" id="IPR052927">
    <property type="entry name" value="DCC_oxidoreductase"/>
</dbReference>
<gene>
    <name evidence="1" type="ORF">BWQ96_01763</name>
</gene>
<keyword evidence="2" id="KW-1185">Reference proteome</keyword>
<dbReference type="EMBL" id="NBIV01000013">
    <property type="protein sequence ID" value="PXF48594.1"/>
    <property type="molecule type" value="Genomic_DNA"/>
</dbReference>
<name>A0A2V3J2J1_9FLOR</name>
<dbReference type="AlphaFoldDB" id="A0A2V3J2J1"/>
<evidence type="ECO:0000313" key="1">
    <source>
        <dbReference type="EMBL" id="PXF48594.1"/>
    </source>
</evidence>
<evidence type="ECO:0000313" key="2">
    <source>
        <dbReference type="Proteomes" id="UP000247409"/>
    </source>
</evidence>
<protein>
    <recommendedName>
        <fullName evidence="3">Thiol-disulfide oxidoreductase DCC</fullName>
    </recommendedName>
</protein>
<dbReference type="STRING" id="448386.A0A2V3J2J1"/>
<dbReference type="Pfam" id="PF04134">
    <property type="entry name" value="DCC1-like"/>
    <property type="match status" value="1"/>
</dbReference>
<dbReference type="PANTHER" id="PTHR33639:SF2">
    <property type="entry name" value="DUF393 DOMAIN-CONTAINING PROTEIN"/>
    <property type="match status" value="1"/>
</dbReference>
<dbReference type="Proteomes" id="UP000247409">
    <property type="component" value="Unassembled WGS sequence"/>
</dbReference>
<comment type="caution">
    <text evidence="1">The sequence shown here is derived from an EMBL/GenBank/DDBJ whole genome shotgun (WGS) entry which is preliminary data.</text>
</comment>
<dbReference type="PANTHER" id="PTHR33639">
    <property type="entry name" value="THIOL-DISULFIDE OXIDOREDUCTASE DCC"/>
    <property type="match status" value="1"/>
</dbReference>
<organism evidence="1 2">
    <name type="scientific">Gracilariopsis chorda</name>
    <dbReference type="NCBI Taxonomy" id="448386"/>
    <lineage>
        <taxon>Eukaryota</taxon>
        <taxon>Rhodophyta</taxon>
        <taxon>Florideophyceae</taxon>
        <taxon>Rhodymeniophycidae</taxon>
        <taxon>Gracilariales</taxon>
        <taxon>Gracilariaceae</taxon>
        <taxon>Gracilariopsis</taxon>
    </lineage>
</organism>
<dbReference type="GO" id="GO:0015035">
    <property type="term" value="F:protein-disulfide reductase activity"/>
    <property type="evidence" value="ECO:0007669"/>
    <property type="project" value="InterPro"/>
</dbReference>
<reference evidence="1 2" key="1">
    <citation type="journal article" date="2018" name="Mol. Biol. Evol.">
        <title>Analysis of the draft genome of the red seaweed Gracilariopsis chorda provides insights into genome size evolution in Rhodophyta.</title>
        <authorList>
            <person name="Lee J."/>
            <person name="Yang E.C."/>
            <person name="Graf L."/>
            <person name="Yang J.H."/>
            <person name="Qiu H."/>
            <person name="Zel Zion U."/>
            <person name="Chan C.X."/>
            <person name="Stephens T.G."/>
            <person name="Weber A.P.M."/>
            <person name="Boo G.H."/>
            <person name="Boo S.M."/>
            <person name="Kim K.M."/>
            <person name="Shin Y."/>
            <person name="Jung M."/>
            <person name="Lee S.J."/>
            <person name="Yim H.S."/>
            <person name="Lee J.H."/>
            <person name="Bhattacharya D."/>
            <person name="Yoon H.S."/>
        </authorList>
    </citation>
    <scope>NUCLEOTIDE SEQUENCE [LARGE SCALE GENOMIC DNA]</scope>
    <source>
        <strain evidence="1 2">SKKU-2015</strain>
        <tissue evidence="1">Whole body</tissue>
    </source>
</reference>
<dbReference type="OrthoDB" id="410458at2759"/>
<proteinExistence type="predicted"/>
<evidence type="ECO:0008006" key="3">
    <source>
        <dbReference type="Google" id="ProtNLM"/>
    </source>
</evidence>